<dbReference type="STRING" id="1282356.H045_06100"/>
<evidence type="ECO:0000313" key="3">
    <source>
        <dbReference type="Proteomes" id="UP000238045"/>
    </source>
</evidence>
<keyword evidence="3" id="KW-1185">Reference proteome</keyword>
<protein>
    <submittedName>
        <fullName evidence="2">Lipase</fullName>
    </submittedName>
</protein>
<feature type="domain" description="Fungal lipase-type" evidence="1">
    <location>
        <begin position="339"/>
        <end position="464"/>
    </location>
</feature>
<accession>A0A2S9EHM4</accession>
<dbReference type="GO" id="GO:0006629">
    <property type="term" value="P:lipid metabolic process"/>
    <property type="evidence" value="ECO:0007669"/>
    <property type="project" value="InterPro"/>
</dbReference>
<dbReference type="Pfam" id="PF01764">
    <property type="entry name" value="Lipase_3"/>
    <property type="match status" value="1"/>
</dbReference>
<reference evidence="2 3" key="1">
    <citation type="submission" date="2017-09" db="EMBL/GenBank/DDBJ databases">
        <title>Genomic, metabolic, and phenotypic characteristics of bacterial isolates from the natural microbiome of the model nematode Caenorhabditis elegans.</title>
        <authorList>
            <person name="Zimmermann J."/>
            <person name="Obeng N."/>
            <person name="Yang W."/>
            <person name="Obeng O."/>
            <person name="Kissoyan K."/>
            <person name="Pees B."/>
            <person name="Dirksen P."/>
            <person name="Hoppner M."/>
            <person name="Franke A."/>
            <person name="Rosenstiel P."/>
            <person name="Leippe M."/>
            <person name="Dierking K."/>
            <person name="Kaleta C."/>
            <person name="Schulenburg H."/>
        </authorList>
    </citation>
    <scope>NUCLEOTIDE SEQUENCE [LARGE SCALE GENOMIC DNA]</scope>
    <source>
        <strain evidence="2 3">MYb117</strain>
    </source>
</reference>
<evidence type="ECO:0000259" key="1">
    <source>
        <dbReference type="Pfam" id="PF01764"/>
    </source>
</evidence>
<organism evidence="2 3">
    <name type="scientific">Pseudomonas poae</name>
    <dbReference type="NCBI Taxonomy" id="200451"/>
    <lineage>
        <taxon>Bacteria</taxon>
        <taxon>Pseudomonadati</taxon>
        <taxon>Pseudomonadota</taxon>
        <taxon>Gammaproteobacteria</taxon>
        <taxon>Pseudomonadales</taxon>
        <taxon>Pseudomonadaceae</taxon>
        <taxon>Pseudomonas</taxon>
    </lineage>
</organism>
<dbReference type="PANTHER" id="PTHR45856">
    <property type="entry name" value="ALPHA/BETA-HYDROLASES SUPERFAMILY PROTEIN"/>
    <property type="match status" value="1"/>
</dbReference>
<dbReference type="InterPro" id="IPR029058">
    <property type="entry name" value="AB_hydrolase_fold"/>
</dbReference>
<dbReference type="EMBL" id="PCQL01000022">
    <property type="protein sequence ID" value="PRC14665.1"/>
    <property type="molecule type" value="Genomic_DNA"/>
</dbReference>
<name>A0A2S9EHM4_9PSED</name>
<dbReference type="CDD" id="cd00519">
    <property type="entry name" value="Lipase_3"/>
    <property type="match status" value="1"/>
</dbReference>
<comment type="caution">
    <text evidence="2">The sequence shown here is derived from an EMBL/GenBank/DDBJ whole genome shotgun (WGS) entry which is preliminary data.</text>
</comment>
<evidence type="ECO:0000313" key="2">
    <source>
        <dbReference type="EMBL" id="PRC14665.1"/>
    </source>
</evidence>
<dbReference type="Gene3D" id="3.40.50.1820">
    <property type="entry name" value="alpha/beta hydrolase"/>
    <property type="match status" value="1"/>
</dbReference>
<dbReference type="PANTHER" id="PTHR45856:SF24">
    <property type="entry name" value="FUNGAL LIPASE-LIKE DOMAIN-CONTAINING PROTEIN"/>
    <property type="match status" value="1"/>
</dbReference>
<gene>
    <name evidence="2" type="ORF">CQZ99_19470</name>
</gene>
<sequence>MKLDARTQPFFSNSQPACALRGHWVSFCLVDECGSGATYGGLPYTVHDSAGQRYSGRLTKDGFARLDDIYCGPVVLVFDDLYSGIEKPYSQLVMRETYRLPITELQVRAEQSRFAETDGRRVEENPAKQNAHRFYQVEVRDLVRHTAHLPPVAQRAHPPQRHALKMMDDLGFGPSQPRLAGVVLFPNHHTVLEVRPLRALRPMLSSDDSFCALNLYQLALMSTLSYCDFGQEPPKKPEHDVHFPFDPSVGHLFAEKLSGYQEAWRVDAEQTQRFYPLYEEVPYSQRFEILPFDPQLYPQNKPELEEKQEHPARLHFFDDAEFGTDTQAFITHHDEVILIAVRGTVSPADGLRDANAHQVEFVEGVGKTHEGFYQAYQAMREFVVRYLDQFYAGQRIVICGHSLGGAIALLLAEAIRRVPDTSYNVLLYTYGAPRAADAEFTAGASTLIHHRIVNHNDPVPSVPAPWMNTTAKLWVPGAVTLFSAPGPGGLLFAAGLVRVGGNPYQHHGEQQHFMPIMLPDGTHSSILWKPGCESILEAGCNRALQLHGDMPDRDNLLRQLFQANQHFMTASYIPAAWATLRRWQQTLESDGPLVTAREFELLDHALASMRQQLRDKRLELARRSPANDRGYEHHEPLNAEIDRLHTSRERLETLRWRRLEARDVYGNHAQSSHLQASLKRWFSHRENRELSQVASIPPPTYSERGRALTLDIDSIV</sequence>
<dbReference type="InterPro" id="IPR051218">
    <property type="entry name" value="Sec_MonoDiacylglyc_Lipase"/>
</dbReference>
<proteinExistence type="predicted"/>
<dbReference type="Proteomes" id="UP000238045">
    <property type="component" value="Unassembled WGS sequence"/>
</dbReference>
<dbReference type="AlphaFoldDB" id="A0A2S9EHM4"/>
<dbReference type="InterPro" id="IPR002921">
    <property type="entry name" value="Fungal_lipase-type"/>
</dbReference>
<dbReference type="SUPFAM" id="SSF53474">
    <property type="entry name" value="alpha/beta-Hydrolases"/>
    <property type="match status" value="1"/>
</dbReference>
<dbReference type="RefSeq" id="WP_105698271.1">
    <property type="nucleotide sequence ID" value="NZ_CP159260.1"/>
</dbReference>